<name>A0ABR7JUT2_9FIRM</name>
<sequence>MYSKELLEQLLDLIPDYIFYRDIDGKNIYCNKSYADNLIGLPKSLIYGKTYDELPVLRKIHKMGKIKDLEVIESKQSVSYEQTVVRHNGDIQEVEVSKYPSFDEKGNIHGILGVIRDISYKNELDKLREGFFSNIGHEFRTPLNMIFSNIQLLEYKCSKCYKRDEKHSCNECFIQNIKQINNNSLRILKLSNNLIDLTNLKSGVYSFSPRNHDIVNFVESICERINEYKKFKNIDLIFDTDIEEIIISFDYLKIERVILNIISNAIKFNKENGTILVCIGTENNFVKISIKDNGVGIPQDRIDNIFEAFYNVEDRFTKISEGSGVGLSLSKSLIDIHRGKINVNSEVGVGSEFIIYLPNIYDEDEIVDLSYLKVDSNSISRIHMELSDIYS</sequence>
<dbReference type="PANTHER" id="PTHR43547:SF2">
    <property type="entry name" value="HYBRID SIGNAL TRANSDUCTION HISTIDINE KINASE C"/>
    <property type="match status" value="1"/>
</dbReference>
<dbReference type="InterPro" id="IPR036890">
    <property type="entry name" value="HATPase_C_sf"/>
</dbReference>
<evidence type="ECO:0000259" key="6">
    <source>
        <dbReference type="PROSITE" id="PS50109"/>
    </source>
</evidence>
<keyword evidence="4" id="KW-0808">Transferase</keyword>
<evidence type="ECO:0000256" key="2">
    <source>
        <dbReference type="ARBA" id="ARBA00012438"/>
    </source>
</evidence>
<dbReference type="PROSITE" id="PS50112">
    <property type="entry name" value="PAS"/>
    <property type="match status" value="1"/>
</dbReference>
<dbReference type="Gene3D" id="3.30.565.10">
    <property type="entry name" value="Histidine kinase-like ATPase, C-terminal domain"/>
    <property type="match status" value="1"/>
</dbReference>
<dbReference type="InterPro" id="IPR000014">
    <property type="entry name" value="PAS"/>
</dbReference>
<keyword evidence="4" id="KW-0418">Kinase</keyword>
<feature type="domain" description="PAC" evidence="8">
    <location>
        <begin position="78"/>
        <end position="130"/>
    </location>
</feature>
<evidence type="ECO:0000313" key="9">
    <source>
        <dbReference type="EMBL" id="MBC5998361.1"/>
    </source>
</evidence>
<proteinExistence type="predicted"/>
<dbReference type="PANTHER" id="PTHR43547">
    <property type="entry name" value="TWO-COMPONENT HISTIDINE KINASE"/>
    <property type="match status" value="1"/>
</dbReference>
<dbReference type="InterPro" id="IPR035965">
    <property type="entry name" value="PAS-like_dom_sf"/>
</dbReference>
<dbReference type="Pfam" id="PF02518">
    <property type="entry name" value="HATPase_c"/>
    <property type="match status" value="1"/>
</dbReference>
<dbReference type="Gene3D" id="1.10.287.130">
    <property type="match status" value="1"/>
</dbReference>
<accession>A0ABR7JUT2</accession>
<keyword evidence="3" id="KW-0597">Phosphoprotein</keyword>
<dbReference type="SMART" id="SM00387">
    <property type="entry name" value="HATPase_c"/>
    <property type="match status" value="1"/>
</dbReference>
<feature type="domain" description="Histidine kinase" evidence="6">
    <location>
        <begin position="134"/>
        <end position="361"/>
    </location>
</feature>
<dbReference type="CDD" id="cd00130">
    <property type="entry name" value="PAS"/>
    <property type="match status" value="1"/>
</dbReference>
<dbReference type="CDD" id="cd00082">
    <property type="entry name" value="HisKA"/>
    <property type="match status" value="1"/>
</dbReference>
<dbReference type="InterPro" id="IPR003594">
    <property type="entry name" value="HATPase_dom"/>
</dbReference>
<evidence type="ECO:0000256" key="1">
    <source>
        <dbReference type="ARBA" id="ARBA00000085"/>
    </source>
</evidence>
<dbReference type="PROSITE" id="PS50109">
    <property type="entry name" value="HIS_KIN"/>
    <property type="match status" value="1"/>
</dbReference>
<dbReference type="EC" id="2.7.13.3" evidence="2"/>
<organism evidence="9 10">
    <name type="scientific">Romboutsia faecis</name>
    <dbReference type="NCBI Taxonomy" id="2764597"/>
    <lineage>
        <taxon>Bacteria</taxon>
        <taxon>Bacillati</taxon>
        <taxon>Bacillota</taxon>
        <taxon>Clostridia</taxon>
        <taxon>Peptostreptococcales</taxon>
        <taxon>Peptostreptococcaceae</taxon>
        <taxon>Romboutsia</taxon>
    </lineage>
</organism>
<evidence type="ECO:0000256" key="5">
    <source>
        <dbReference type="ARBA" id="ARBA00023012"/>
    </source>
</evidence>
<reference evidence="9 10" key="1">
    <citation type="submission" date="2020-08" db="EMBL/GenBank/DDBJ databases">
        <authorList>
            <person name="Liu C."/>
            <person name="Sun Q."/>
        </authorList>
    </citation>
    <scope>NUCLEOTIDE SEQUENCE [LARGE SCALE GENOMIC DNA]</scope>
    <source>
        <strain evidence="9 10">NSJ-18</strain>
    </source>
</reference>
<comment type="catalytic activity">
    <reaction evidence="1">
        <text>ATP + protein L-histidine = ADP + protein N-phospho-L-histidine.</text>
        <dbReference type="EC" id="2.7.13.3"/>
    </reaction>
</comment>
<dbReference type="Pfam" id="PF00512">
    <property type="entry name" value="HisKA"/>
    <property type="match status" value="1"/>
</dbReference>
<evidence type="ECO:0000256" key="3">
    <source>
        <dbReference type="ARBA" id="ARBA00022553"/>
    </source>
</evidence>
<evidence type="ECO:0000259" key="8">
    <source>
        <dbReference type="PROSITE" id="PS50113"/>
    </source>
</evidence>
<dbReference type="NCBIfam" id="TIGR00229">
    <property type="entry name" value="sensory_box"/>
    <property type="match status" value="1"/>
</dbReference>
<dbReference type="SUPFAM" id="SSF55874">
    <property type="entry name" value="ATPase domain of HSP90 chaperone/DNA topoisomerase II/histidine kinase"/>
    <property type="match status" value="1"/>
</dbReference>
<dbReference type="InterPro" id="IPR013656">
    <property type="entry name" value="PAS_4"/>
</dbReference>
<dbReference type="Proteomes" id="UP000609849">
    <property type="component" value="Unassembled WGS sequence"/>
</dbReference>
<evidence type="ECO:0000259" key="7">
    <source>
        <dbReference type="PROSITE" id="PS50112"/>
    </source>
</evidence>
<dbReference type="SUPFAM" id="SSF55785">
    <property type="entry name" value="PYP-like sensor domain (PAS domain)"/>
    <property type="match status" value="1"/>
</dbReference>
<dbReference type="SMART" id="SM00086">
    <property type="entry name" value="PAC"/>
    <property type="match status" value="1"/>
</dbReference>
<evidence type="ECO:0000256" key="4">
    <source>
        <dbReference type="ARBA" id="ARBA00022777"/>
    </source>
</evidence>
<dbReference type="Gene3D" id="3.30.450.20">
    <property type="entry name" value="PAS domain"/>
    <property type="match status" value="1"/>
</dbReference>
<comment type="caution">
    <text evidence="9">The sequence shown here is derived from an EMBL/GenBank/DDBJ whole genome shotgun (WGS) entry which is preliminary data.</text>
</comment>
<dbReference type="InterPro" id="IPR004358">
    <property type="entry name" value="Sig_transdc_His_kin-like_C"/>
</dbReference>
<dbReference type="Pfam" id="PF08448">
    <property type="entry name" value="PAS_4"/>
    <property type="match status" value="1"/>
</dbReference>
<dbReference type="InterPro" id="IPR036097">
    <property type="entry name" value="HisK_dim/P_sf"/>
</dbReference>
<keyword evidence="5" id="KW-0902">Two-component regulatory system</keyword>
<evidence type="ECO:0000313" key="10">
    <source>
        <dbReference type="Proteomes" id="UP000609849"/>
    </source>
</evidence>
<gene>
    <name evidence="9" type="ORF">H8923_16570</name>
</gene>
<dbReference type="PROSITE" id="PS50113">
    <property type="entry name" value="PAC"/>
    <property type="match status" value="1"/>
</dbReference>
<dbReference type="SUPFAM" id="SSF47384">
    <property type="entry name" value="Homodimeric domain of signal transducing histidine kinase"/>
    <property type="match status" value="1"/>
</dbReference>
<dbReference type="InterPro" id="IPR003661">
    <property type="entry name" value="HisK_dim/P_dom"/>
</dbReference>
<protein>
    <recommendedName>
        <fullName evidence="2">histidine kinase</fullName>
        <ecNumber evidence="2">2.7.13.3</ecNumber>
    </recommendedName>
</protein>
<dbReference type="InterPro" id="IPR000700">
    <property type="entry name" value="PAS-assoc_C"/>
</dbReference>
<dbReference type="InterPro" id="IPR005467">
    <property type="entry name" value="His_kinase_dom"/>
</dbReference>
<feature type="domain" description="PAS" evidence="7">
    <location>
        <begin position="3"/>
        <end position="61"/>
    </location>
</feature>
<keyword evidence="10" id="KW-1185">Reference proteome</keyword>
<dbReference type="RefSeq" id="WP_122640953.1">
    <property type="nucleotide sequence ID" value="NZ_JACRWE010000015.1"/>
</dbReference>
<dbReference type="PRINTS" id="PR00344">
    <property type="entry name" value="BCTRLSENSOR"/>
</dbReference>
<dbReference type="SMART" id="SM00388">
    <property type="entry name" value="HisKA"/>
    <property type="match status" value="1"/>
</dbReference>
<dbReference type="InterPro" id="IPR001610">
    <property type="entry name" value="PAC"/>
</dbReference>
<dbReference type="EMBL" id="JACRWE010000015">
    <property type="protein sequence ID" value="MBC5998361.1"/>
    <property type="molecule type" value="Genomic_DNA"/>
</dbReference>